<dbReference type="PANTHER" id="PTHR47356:SF2">
    <property type="entry name" value="FAD-BINDING DOMAIN-CONTAINING PROTEIN-RELATED"/>
    <property type="match status" value="1"/>
</dbReference>
<name>A0A9P5VPA2_9FUNG</name>
<dbReference type="Proteomes" id="UP000696485">
    <property type="component" value="Unassembled WGS sequence"/>
</dbReference>
<dbReference type="PANTHER" id="PTHR47356">
    <property type="entry name" value="FAD-DEPENDENT MONOOXYGENASE ASQG-RELATED"/>
    <property type="match status" value="1"/>
</dbReference>
<comment type="caution">
    <text evidence="1">The sequence shown here is derived from an EMBL/GenBank/DDBJ whole genome shotgun (WGS) entry which is preliminary data.</text>
</comment>
<reference evidence="1" key="1">
    <citation type="journal article" date="2020" name="Fungal Divers.">
        <title>Resolving the Mortierellaceae phylogeny through synthesis of multi-gene phylogenetics and phylogenomics.</title>
        <authorList>
            <person name="Vandepol N."/>
            <person name="Liber J."/>
            <person name="Desiro A."/>
            <person name="Na H."/>
            <person name="Kennedy M."/>
            <person name="Barry K."/>
            <person name="Grigoriev I.V."/>
            <person name="Miller A.N."/>
            <person name="O'Donnell K."/>
            <person name="Stajich J.E."/>
            <person name="Bonito G."/>
        </authorList>
    </citation>
    <scope>NUCLEOTIDE SEQUENCE</scope>
    <source>
        <strain evidence="1">NVP1</strain>
    </source>
</reference>
<dbReference type="AlphaFoldDB" id="A0A9P5VPA2"/>
<sequence length="361" mass="40623">MGKQVLSILQNEHGVMIRCSDNQTHHGDILVGADGAYSGVRQSMYNQLKKEKKLLKRDDGVLPFTSTYLIGQTDPLDPKEFPEIEEEHCRCFSIMSGKYPYSRTFTTSQNTICWMLVHHLDKNTAKDNDAFRNSEWGPEAAEQMCKQIGHFPVPGGNGKLTMKDLIDRTPKDLISKVMLEEKLFDTWYYRRTDLLGDDELTSQILTSYAFNITTYTNTLLFPCNLAMHPAAGQGAVNAMQDAIVLANMISSLGTKDVKDIENIFKAYRAERRPLARDSYKMSQTLSKTIEKSLYGAIVRYTMKNMPAWLNKITMGKMVVNRSQLLLLPRAEDKGIVKALKQPSLLCIPAFPLPDQGAPAAV</sequence>
<organism evidence="1 2">
    <name type="scientific">Podila minutissima</name>
    <dbReference type="NCBI Taxonomy" id="64525"/>
    <lineage>
        <taxon>Eukaryota</taxon>
        <taxon>Fungi</taxon>
        <taxon>Fungi incertae sedis</taxon>
        <taxon>Mucoromycota</taxon>
        <taxon>Mortierellomycotina</taxon>
        <taxon>Mortierellomycetes</taxon>
        <taxon>Mortierellales</taxon>
        <taxon>Mortierellaceae</taxon>
        <taxon>Podila</taxon>
    </lineage>
</organism>
<gene>
    <name evidence="1" type="ORF">BG006_000754</name>
</gene>
<dbReference type="GO" id="GO:0004497">
    <property type="term" value="F:monooxygenase activity"/>
    <property type="evidence" value="ECO:0007669"/>
    <property type="project" value="InterPro"/>
</dbReference>
<keyword evidence="2" id="KW-1185">Reference proteome</keyword>
<dbReference type="EMBL" id="JAAAUY010000113">
    <property type="protein sequence ID" value="KAF9335153.1"/>
    <property type="molecule type" value="Genomic_DNA"/>
</dbReference>
<evidence type="ECO:0000313" key="2">
    <source>
        <dbReference type="Proteomes" id="UP000696485"/>
    </source>
</evidence>
<evidence type="ECO:0000313" key="1">
    <source>
        <dbReference type="EMBL" id="KAF9335153.1"/>
    </source>
</evidence>
<dbReference type="InterPro" id="IPR050562">
    <property type="entry name" value="FAD_mOase_fung"/>
</dbReference>
<dbReference type="Gene3D" id="3.50.50.60">
    <property type="entry name" value="FAD/NAD(P)-binding domain"/>
    <property type="match status" value="2"/>
</dbReference>
<evidence type="ECO:0008006" key="3">
    <source>
        <dbReference type="Google" id="ProtNLM"/>
    </source>
</evidence>
<protein>
    <recommendedName>
        <fullName evidence="3">FAD-binding domain-containing protein</fullName>
    </recommendedName>
</protein>
<accession>A0A9P5VPA2</accession>
<dbReference type="SUPFAM" id="SSF51905">
    <property type="entry name" value="FAD/NAD(P)-binding domain"/>
    <property type="match status" value="1"/>
</dbReference>
<proteinExistence type="predicted"/>
<dbReference type="InterPro" id="IPR036188">
    <property type="entry name" value="FAD/NAD-bd_sf"/>
</dbReference>